<organism evidence="2 3">
    <name type="scientific">Liparis tanakae</name>
    <name type="common">Tanaka's snailfish</name>
    <dbReference type="NCBI Taxonomy" id="230148"/>
    <lineage>
        <taxon>Eukaryota</taxon>
        <taxon>Metazoa</taxon>
        <taxon>Chordata</taxon>
        <taxon>Craniata</taxon>
        <taxon>Vertebrata</taxon>
        <taxon>Euteleostomi</taxon>
        <taxon>Actinopterygii</taxon>
        <taxon>Neopterygii</taxon>
        <taxon>Teleostei</taxon>
        <taxon>Neoteleostei</taxon>
        <taxon>Acanthomorphata</taxon>
        <taxon>Eupercaria</taxon>
        <taxon>Perciformes</taxon>
        <taxon>Cottioidei</taxon>
        <taxon>Cottales</taxon>
        <taxon>Liparidae</taxon>
        <taxon>Liparis</taxon>
    </lineage>
</organism>
<keyword evidence="3" id="KW-1185">Reference proteome</keyword>
<sequence length="74" mass="8210">MSAMGKVALLSWNGPFRLHIEVSLRTRQRGLSSPKECQRIDPDAKKTSEIQEDETEVDTPPTQKAGVGRFIDVG</sequence>
<reference evidence="2 3" key="1">
    <citation type="submission" date="2019-03" db="EMBL/GenBank/DDBJ databases">
        <title>First draft genome of Liparis tanakae, snailfish: a comprehensive survey of snailfish specific genes.</title>
        <authorList>
            <person name="Kim W."/>
            <person name="Song I."/>
            <person name="Jeong J.-H."/>
            <person name="Kim D."/>
            <person name="Kim S."/>
            <person name="Ryu S."/>
            <person name="Song J.Y."/>
            <person name="Lee S.K."/>
        </authorList>
    </citation>
    <scope>NUCLEOTIDE SEQUENCE [LARGE SCALE GENOMIC DNA]</scope>
    <source>
        <tissue evidence="2">Muscle</tissue>
    </source>
</reference>
<evidence type="ECO:0000313" key="3">
    <source>
        <dbReference type="Proteomes" id="UP000314294"/>
    </source>
</evidence>
<dbReference type="Proteomes" id="UP000314294">
    <property type="component" value="Unassembled WGS sequence"/>
</dbReference>
<feature type="region of interest" description="Disordered" evidence="1">
    <location>
        <begin position="28"/>
        <end position="74"/>
    </location>
</feature>
<gene>
    <name evidence="2" type="ORF">EYF80_026969</name>
</gene>
<protein>
    <submittedName>
        <fullName evidence="2">Uncharacterized protein</fullName>
    </submittedName>
</protein>
<dbReference type="AlphaFoldDB" id="A0A4Z2HCK1"/>
<proteinExistence type="predicted"/>
<name>A0A4Z2HCK1_9TELE</name>
<comment type="caution">
    <text evidence="2">The sequence shown here is derived from an EMBL/GenBank/DDBJ whole genome shotgun (WGS) entry which is preliminary data.</text>
</comment>
<accession>A0A4Z2HCK1</accession>
<feature type="compositionally biased region" description="Basic and acidic residues" evidence="1">
    <location>
        <begin position="36"/>
        <end position="49"/>
    </location>
</feature>
<evidence type="ECO:0000256" key="1">
    <source>
        <dbReference type="SAM" id="MobiDB-lite"/>
    </source>
</evidence>
<dbReference type="EMBL" id="SRLO01000286">
    <property type="protein sequence ID" value="TNN62743.1"/>
    <property type="molecule type" value="Genomic_DNA"/>
</dbReference>
<evidence type="ECO:0000313" key="2">
    <source>
        <dbReference type="EMBL" id="TNN62743.1"/>
    </source>
</evidence>